<dbReference type="STRING" id="154538.A0A1M2VWC7"/>
<reference evidence="1 2" key="1">
    <citation type="submission" date="2016-10" db="EMBL/GenBank/DDBJ databases">
        <title>Genome sequence of the basidiomycete white-rot fungus Trametes pubescens.</title>
        <authorList>
            <person name="Makela M.R."/>
            <person name="Granchi Z."/>
            <person name="Peng M."/>
            <person name="De Vries R.P."/>
            <person name="Grigoriev I."/>
            <person name="Riley R."/>
            <person name="Hilden K."/>
        </authorList>
    </citation>
    <scope>NUCLEOTIDE SEQUENCE [LARGE SCALE GENOMIC DNA]</scope>
    <source>
        <strain evidence="1 2">FBCC735</strain>
    </source>
</reference>
<comment type="caution">
    <text evidence="1">The sequence shown here is derived from an EMBL/GenBank/DDBJ whole genome shotgun (WGS) entry which is preliminary data.</text>
</comment>
<dbReference type="AlphaFoldDB" id="A0A1M2VWC7"/>
<organism evidence="1 2">
    <name type="scientific">Trametes pubescens</name>
    <name type="common">White-rot fungus</name>
    <dbReference type="NCBI Taxonomy" id="154538"/>
    <lineage>
        <taxon>Eukaryota</taxon>
        <taxon>Fungi</taxon>
        <taxon>Dikarya</taxon>
        <taxon>Basidiomycota</taxon>
        <taxon>Agaricomycotina</taxon>
        <taxon>Agaricomycetes</taxon>
        <taxon>Polyporales</taxon>
        <taxon>Polyporaceae</taxon>
        <taxon>Trametes</taxon>
    </lineage>
</organism>
<dbReference type="EMBL" id="MNAD01000557">
    <property type="protein sequence ID" value="OJT11901.1"/>
    <property type="molecule type" value="Genomic_DNA"/>
</dbReference>
<gene>
    <name evidence="1" type="ORF">TRAPUB_11547</name>
</gene>
<evidence type="ECO:0000313" key="1">
    <source>
        <dbReference type="EMBL" id="OJT11901.1"/>
    </source>
</evidence>
<protein>
    <submittedName>
        <fullName evidence="1">Uncharacterized protein</fullName>
    </submittedName>
</protein>
<sequence length="132" mass="13877">MAPSNITIQQVTSPSDDLLKAAAQLYVDTLQGDPTLVGAAAGHLEHAPEIILAVLTPIARVCGELYAATDADGALVGFSAWVPPGRSTFDTEEQAEMGLTQFLQGRLDAEAHGPYMKTVGVQLHATPSVSEY</sequence>
<name>A0A1M2VWC7_TRAPU</name>
<dbReference type="OrthoDB" id="61113at2759"/>
<evidence type="ECO:0000313" key="2">
    <source>
        <dbReference type="Proteomes" id="UP000184267"/>
    </source>
</evidence>
<dbReference type="Gene3D" id="3.40.630.30">
    <property type="match status" value="1"/>
</dbReference>
<keyword evidence="2" id="KW-1185">Reference proteome</keyword>
<accession>A0A1M2VWC7</accession>
<proteinExistence type="predicted"/>
<dbReference type="Proteomes" id="UP000184267">
    <property type="component" value="Unassembled WGS sequence"/>
</dbReference>